<evidence type="ECO:0000313" key="8">
    <source>
        <dbReference type="Proteomes" id="UP000324800"/>
    </source>
</evidence>
<dbReference type="PROSITE" id="PS50089">
    <property type="entry name" value="ZF_RING_2"/>
    <property type="match status" value="1"/>
</dbReference>
<sequence>NEEETQFPEGLMKEDITKDQNQNDNESMPPGLDFDGNVIEQRKKINEDGSIGSIFGICSICQEQIVVGDEITIIADCLHPYHKVCILPWFESKLFGKRREEVNFFCPNCRYQIKSLVLGTIAPA</sequence>
<evidence type="ECO:0000256" key="2">
    <source>
        <dbReference type="ARBA" id="ARBA00022771"/>
    </source>
</evidence>
<dbReference type="EMBL" id="SNRW01007291">
    <property type="protein sequence ID" value="KAA6381504.1"/>
    <property type="molecule type" value="Genomic_DNA"/>
</dbReference>
<comment type="caution">
    <text evidence="7">The sequence shown here is derived from an EMBL/GenBank/DDBJ whole genome shotgun (WGS) entry which is preliminary data.</text>
</comment>
<keyword evidence="1" id="KW-0479">Metal-binding</keyword>
<dbReference type="Gene3D" id="3.30.40.10">
    <property type="entry name" value="Zinc/RING finger domain, C3HC4 (zinc finger)"/>
    <property type="match status" value="1"/>
</dbReference>
<proteinExistence type="predicted"/>
<dbReference type="OrthoDB" id="596633at2759"/>
<evidence type="ECO:0000256" key="1">
    <source>
        <dbReference type="ARBA" id="ARBA00022723"/>
    </source>
</evidence>
<evidence type="ECO:0000256" key="4">
    <source>
        <dbReference type="PROSITE-ProRule" id="PRU00175"/>
    </source>
</evidence>
<name>A0A5J4VGE9_9EUKA</name>
<feature type="domain" description="RING-type" evidence="6">
    <location>
        <begin position="58"/>
        <end position="110"/>
    </location>
</feature>
<dbReference type="Proteomes" id="UP000324800">
    <property type="component" value="Unassembled WGS sequence"/>
</dbReference>
<gene>
    <name evidence="7" type="ORF">EZS28_022968</name>
</gene>
<dbReference type="SUPFAM" id="SSF57850">
    <property type="entry name" value="RING/U-box"/>
    <property type="match status" value="1"/>
</dbReference>
<keyword evidence="2 4" id="KW-0863">Zinc-finger</keyword>
<dbReference type="SMART" id="SM00184">
    <property type="entry name" value="RING"/>
    <property type="match status" value="1"/>
</dbReference>
<dbReference type="PANTHER" id="PTHR45969">
    <property type="entry name" value="RING ZINC FINGER PROTEIN-RELATED"/>
    <property type="match status" value="1"/>
</dbReference>
<dbReference type="CDD" id="cd16448">
    <property type="entry name" value="RING-H2"/>
    <property type="match status" value="1"/>
</dbReference>
<evidence type="ECO:0000313" key="7">
    <source>
        <dbReference type="EMBL" id="KAA6381504.1"/>
    </source>
</evidence>
<feature type="region of interest" description="Disordered" evidence="5">
    <location>
        <begin position="1"/>
        <end position="33"/>
    </location>
</feature>
<dbReference type="InterPro" id="IPR013083">
    <property type="entry name" value="Znf_RING/FYVE/PHD"/>
</dbReference>
<keyword evidence="3" id="KW-0862">Zinc</keyword>
<accession>A0A5J4VGE9</accession>
<reference evidence="7 8" key="1">
    <citation type="submission" date="2019-03" db="EMBL/GenBank/DDBJ databases">
        <title>Single cell metagenomics reveals metabolic interactions within the superorganism composed of flagellate Streblomastix strix and complex community of Bacteroidetes bacteria on its surface.</title>
        <authorList>
            <person name="Treitli S.C."/>
            <person name="Kolisko M."/>
            <person name="Husnik F."/>
            <person name="Keeling P."/>
            <person name="Hampl V."/>
        </authorList>
    </citation>
    <scope>NUCLEOTIDE SEQUENCE [LARGE SCALE GENOMIC DNA]</scope>
    <source>
        <strain evidence="7">ST1C</strain>
    </source>
</reference>
<evidence type="ECO:0000256" key="5">
    <source>
        <dbReference type="SAM" id="MobiDB-lite"/>
    </source>
</evidence>
<dbReference type="PANTHER" id="PTHR45969:SF69">
    <property type="entry name" value="FINGER DOMAIN PROTEIN, PUTATIVE (AFU_ORTHOLOGUE AFUA_3G12190)-RELATED"/>
    <property type="match status" value="1"/>
</dbReference>
<dbReference type="GO" id="GO:0061630">
    <property type="term" value="F:ubiquitin protein ligase activity"/>
    <property type="evidence" value="ECO:0007669"/>
    <property type="project" value="TreeGrafter"/>
</dbReference>
<organism evidence="7 8">
    <name type="scientific">Streblomastix strix</name>
    <dbReference type="NCBI Taxonomy" id="222440"/>
    <lineage>
        <taxon>Eukaryota</taxon>
        <taxon>Metamonada</taxon>
        <taxon>Preaxostyla</taxon>
        <taxon>Oxymonadida</taxon>
        <taxon>Streblomastigidae</taxon>
        <taxon>Streblomastix</taxon>
    </lineage>
</organism>
<dbReference type="AlphaFoldDB" id="A0A5J4VGE9"/>
<evidence type="ECO:0000256" key="3">
    <source>
        <dbReference type="ARBA" id="ARBA00022833"/>
    </source>
</evidence>
<feature type="non-terminal residue" evidence="7">
    <location>
        <position position="1"/>
    </location>
</feature>
<dbReference type="GO" id="GO:0008270">
    <property type="term" value="F:zinc ion binding"/>
    <property type="evidence" value="ECO:0007669"/>
    <property type="project" value="UniProtKB-KW"/>
</dbReference>
<protein>
    <recommendedName>
        <fullName evidence="6">RING-type domain-containing protein</fullName>
    </recommendedName>
</protein>
<evidence type="ECO:0000259" key="6">
    <source>
        <dbReference type="PROSITE" id="PS50089"/>
    </source>
</evidence>
<dbReference type="InterPro" id="IPR001841">
    <property type="entry name" value="Znf_RING"/>
</dbReference>
<dbReference type="Pfam" id="PF13639">
    <property type="entry name" value="zf-RING_2"/>
    <property type="match status" value="1"/>
</dbReference>
<dbReference type="GO" id="GO:0016567">
    <property type="term" value="P:protein ubiquitination"/>
    <property type="evidence" value="ECO:0007669"/>
    <property type="project" value="TreeGrafter"/>
</dbReference>